<evidence type="ECO:0000313" key="2">
    <source>
        <dbReference type="RefSeq" id="XP_030979637.1"/>
    </source>
</evidence>
<reference evidence="2" key="2">
    <citation type="submission" date="2019-10" db="EMBL/GenBank/DDBJ databases">
        <authorList>
            <consortium name="NCBI Genome Project"/>
        </authorList>
    </citation>
    <scope>NUCLEOTIDE SEQUENCE</scope>
    <source>
        <strain evidence="2">NI907</strain>
    </source>
</reference>
<evidence type="ECO:0008006" key="3">
    <source>
        <dbReference type="Google" id="ProtNLM"/>
    </source>
</evidence>
<gene>
    <name evidence="2" type="ORF">PgNI_10266</name>
</gene>
<name>A0A6P8AXP5_PYRGI</name>
<dbReference type="GeneID" id="41965147"/>
<protein>
    <recommendedName>
        <fullName evidence="3">F-box domain-containing protein</fullName>
    </recommendedName>
</protein>
<keyword evidence="1" id="KW-1185">Reference proteome</keyword>
<organism evidence="1 2">
    <name type="scientific">Pyricularia grisea</name>
    <name type="common">Crabgrass-specific blast fungus</name>
    <name type="synonym">Magnaporthe grisea</name>
    <dbReference type="NCBI Taxonomy" id="148305"/>
    <lineage>
        <taxon>Eukaryota</taxon>
        <taxon>Fungi</taxon>
        <taxon>Dikarya</taxon>
        <taxon>Ascomycota</taxon>
        <taxon>Pezizomycotina</taxon>
        <taxon>Sordariomycetes</taxon>
        <taxon>Sordariomycetidae</taxon>
        <taxon>Magnaporthales</taxon>
        <taxon>Pyriculariaceae</taxon>
        <taxon>Pyricularia</taxon>
    </lineage>
</organism>
<evidence type="ECO:0000313" key="1">
    <source>
        <dbReference type="Proteomes" id="UP000515153"/>
    </source>
</evidence>
<dbReference type="AlphaFoldDB" id="A0A6P8AXP5"/>
<sequence>MPEAFERLHGDLILELTKYLTAGDMLACRLVSKATRHCFGLSFDRLFTNCTLDLTPSGLRRMRGILDIPGVAHSIRSLRVNAIHYHDWPSPVPRRYPRKKIPARTIYENYTTWQREACTPAQGSWLSDRLTEQVASAAGSGVAMRDTLADILQTLLMGLQTLSLEAVVVLHKMSRVSPLKCSMLNLGSFWSRAIQAYQIMMSALARSQICHLEELIIFEDTQMCSIPSNELGLPLDWDQTAKLRIICSRLKRFSVSITTPFLPRRPKLILPRTRSFYEPVDVLPHPVDVCYDDNISERLKTLCWKDHPGCNRFIQFFQLIRNVESLRIHFYRPGSFRREPRDFNEVAQVVEGLGHVLSASFKGHKVLKNPTLPPLRLLVLAGIQAVKNDLEAFLLELPQLRSLELKHVRLSTSLSTQRIVKSGDYNCREWTELIQGTLVDRMPRLERLCLSDLELESSYVDFVHGNGRLCCLRILWDEISKTGHDNNKQTTMPGFNAPQCLYRDCIRLSSTQVLSSHPPLSYQVSFAVDIGMSHLRNPVGSQRLRLRAFIPFVNYSTREAVKYFEYLAPLRSEYGPPPISQASYFIRDKELGTYSRFEPRRDPDAFLGTDALLELWDDEDLCYYGQDSL</sequence>
<accession>A0A6P8AXP5</accession>
<reference evidence="2" key="3">
    <citation type="submission" date="2025-08" db="UniProtKB">
        <authorList>
            <consortium name="RefSeq"/>
        </authorList>
    </citation>
    <scope>IDENTIFICATION</scope>
    <source>
        <strain evidence="2">NI907</strain>
    </source>
</reference>
<dbReference type="KEGG" id="pgri:PgNI_10266"/>
<dbReference type="Proteomes" id="UP000515153">
    <property type="component" value="Chromosome VII"/>
</dbReference>
<reference evidence="1 2" key="1">
    <citation type="journal article" date="2019" name="Mol. Biol. Evol.">
        <title>Blast fungal genomes show frequent chromosomal changes, gene gains and losses, and effector gene turnover.</title>
        <authorList>
            <person name="Gomez Luciano L.B."/>
            <person name="Jason Tsai I."/>
            <person name="Chuma I."/>
            <person name="Tosa Y."/>
            <person name="Chen Y.H."/>
            <person name="Li J.Y."/>
            <person name="Li M.Y."/>
            <person name="Jade Lu M.Y."/>
            <person name="Nakayashiki H."/>
            <person name="Li W.H."/>
        </authorList>
    </citation>
    <scope>NUCLEOTIDE SEQUENCE [LARGE SCALE GENOMIC DNA]</scope>
    <source>
        <strain evidence="1 2">NI907</strain>
    </source>
</reference>
<proteinExistence type="predicted"/>
<dbReference type="RefSeq" id="XP_030979637.1">
    <property type="nucleotide sequence ID" value="XM_031130239.1"/>
</dbReference>